<accession>A0ABS8TCY1</accession>
<name>A0ABS8TCY1_DATST</name>
<reference evidence="1 2" key="1">
    <citation type="journal article" date="2021" name="BMC Genomics">
        <title>Datura genome reveals duplications of psychoactive alkaloid biosynthetic genes and high mutation rate following tissue culture.</title>
        <authorList>
            <person name="Rajewski A."/>
            <person name="Carter-House D."/>
            <person name="Stajich J."/>
            <person name="Litt A."/>
        </authorList>
    </citation>
    <scope>NUCLEOTIDE SEQUENCE [LARGE SCALE GENOMIC DNA]</scope>
    <source>
        <strain evidence="1">AR-01</strain>
    </source>
</reference>
<sequence>MEFWSVSSAAACACNAEEVPAIKNLLDSAANVQGMQISLSAASINEALGLPNPPKAELKAREMDDNG</sequence>
<comment type="caution">
    <text evidence="1">The sequence shown here is derived from an EMBL/GenBank/DDBJ whole genome shotgun (WGS) entry which is preliminary data.</text>
</comment>
<keyword evidence="2" id="KW-1185">Reference proteome</keyword>
<dbReference type="EMBL" id="JACEIK010001333">
    <property type="protein sequence ID" value="MCD7468429.1"/>
    <property type="molecule type" value="Genomic_DNA"/>
</dbReference>
<organism evidence="1 2">
    <name type="scientific">Datura stramonium</name>
    <name type="common">Jimsonweed</name>
    <name type="synonym">Common thornapple</name>
    <dbReference type="NCBI Taxonomy" id="4076"/>
    <lineage>
        <taxon>Eukaryota</taxon>
        <taxon>Viridiplantae</taxon>
        <taxon>Streptophyta</taxon>
        <taxon>Embryophyta</taxon>
        <taxon>Tracheophyta</taxon>
        <taxon>Spermatophyta</taxon>
        <taxon>Magnoliopsida</taxon>
        <taxon>eudicotyledons</taxon>
        <taxon>Gunneridae</taxon>
        <taxon>Pentapetalae</taxon>
        <taxon>asterids</taxon>
        <taxon>lamiids</taxon>
        <taxon>Solanales</taxon>
        <taxon>Solanaceae</taxon>
        <taxon>Solanoideae</taxon>
        <taxon>Datureae</taxon>
        <taxon>Datura</taxon>
    </lineage>
</organism>
<protein>
    <submittedName>
        <fullName evidence="1">Uncharacterized protein</fullName>
    </submittedName>
</protein>
<proteinExistence type="predicted"/>
<evidence type="ECO:0000313" key="2">
    <source>
        <dbReference type="Proteomes" id="UP000823775"/>
    </source>
</evidence>
<gene>
    <name evidence="1" type="ORF">HAX54_006607</name>
</gene>
<evidence type="ECO:0000313" key="1">
    <source>
        <dbReference type="EMBL" id="MCD7468429.1"/>
    </source>
</evidence>
<dbReference type="Proteomes" id="UP000823775">
    <property type="component" value="Unassembled WGS sequence"/>
</dbReference>